<feature type="transmembrane region" description="Helical" evidence="4">
    <location>
        <begin position="114"/>
        <end position="135"/>
    </location>
</feature>
<keyword evidence="3" id="KW-0326">Glycosidase</keyword>
<dbReference type="PRINTS" id="PR00131">
    <property type="entry name" value="GLHYDRLASE1"/>
</dbReference>
<proteinExistence type="inferred from homology"/>
<keyword evidence="4" id="KW-1133">Transmembrane helix</keyword>
<feature type="transmembrane region" description="Helical" evidence="4">
    <location>
        <begin position="344"/>
        <end position="366"/>
    </location>
</feature>
<evidence type="ECO:0000313" key="6">
    <source>
        <dbReference type="EMBL" id="CAK9095507.1"/>
    </source>
</evidence>
<name>A0ABP0R4N0_9DINO</name>
<evidence type="ECO:0000313" key="7">
    <source>
        <dbReference type="Proteomes" id="UP001642464"/>
    </source>
</evidence>
<evidence type="ECO:0000256" key="4">
    <source>
        <dbReference type="SAM" id="Phobius"/>
    </source>
</evidence>
<feature type="transmembrane region" description="Helical" evidence="4">
    <location>
        <begin position="263"/>
        <end position="286"/>
    </location>
</feature>
<dbReference type="InterPro" id="IPR001360">
    <property type="entry name" value="Glyco_hydro_1"/>
</dbReference>
<keyword evidence="7" id="KW-1185">Reference proteome</keyword>
<keyword evidence="4" id="KW-0812">Transmembrane</keyword>
<dbReference type="Proteomes" id="UP001642464">
    <property type="component" value="Unassembled WGS sequence"/>
</dbReference>
<keyword evidence="2" id="KW-0378">Hydrolase</keyword>
<comment type="similarity">
    <text evidence="1">Belongs to the glycosyl hydrolase 1 family.</text>
</comment>
<protein>
    <submittedName>
        <fullName evidence="6">Beta-glucosidase 4 (Os1bglu4)</fullName>
    </submittedName>
</protein>
<dbReference type="PANTHER" id="PTHR10353:SF36">
    <property type="entry name" value="LP05116P"/>
    <property type="match status" value="1"/>
</dbReference>
<dbReference type="Gene3D" id="3.20.20.80">
    <property type="entry name" value="Glycosidases"/>
    <property type="match status" value="1"/>
</dbReference>
<evidence type="ECO:0000256" key="1">
    <source>
        <dbReference type="ARBA" id="ARBA00010838"/>
    </source>
</evidence>
<evidence type="ECO:0000256" key="3">
    <source>
        <dbReference type="ARBA" id="ARBA00023295"/>
    </source>
</evidence>
<feature type="transmembrane region" description="Helical" evidence="4">
    <location>
        <begin position="210"/>
        <end position="230"/>
    </location>
</feature>
<feature type="transmembrane region" description="Helical" evidence="4">
    <location>
        <begin position="237"/>
        <end position="257"/>
    </location>
</feature>
<accession>A0ABP0R4N0</accession>
<evidence type="ECO:0000313" key="5">
    <source>
        <dbReference type="EMBL" id="CAK9095350.1"/>
    </source>
</evidence>
<evidence type="ECO:0000256" key="2">
    <source>
        <dbReference type="ARBA" id="ARBA00022801"/>
    </source>
</evidence>
<dbReference type="InterPro" id="IPR033132">
    <property type="entry name" value="GH_1_N_CS"/>
</dbReference>
<dbReference type="PROSITE" id="PS00653">
    <property type="entry name" value="GLYCOSYL_HYDROL_F1_2"/>
    <property type="match status" value="1"/>
</dbReference>
<dbReference type="EMBL" id="CAXAMM010040784">
    <property type="protein sequence ID" value="CAK9095350.1"/>
    <property type="molecule type" value="Genomic_DNA"/>
</dbReference>
<comment type="caution">
    <text evidence="6">The sequence shown here is derived from an EMBL/GenBank/DDBJ whole genome shotgun (WGS) entry which is preliminary data.</text>
</comment>
<reference evidence="6 7" key="1">
    <citation type="submission" date="2024-02" db="EMBL/GenBank/DDBJ databases">
        <authorList>
            <person name="Chen Y."/>
            <person name="Shah S."/>
            <person name="Dougan E. K."/>
            <person name="Thang M."/>
            <person name="Chan C."/>
        </authorList>
    </citation>
    <scope>NUCLEOTIDE SEQUENCE [LARGE SCALE GENOMIC DNA]</scope>
</reference>
<keyword evidence="4" id="KW-0472">Membrane</keyword>
<organism evidence="6 7">
    <name type="scientific">Durusdinium trenchii</name>
    <dbReference type="NCBI Taxonomy" id="1381693"/>
    <lineage>
        <taxon>Eukaryota</taxon>
        <taxon>Sar</taxon>
        <taxon>Alveolata</taxon>
        <taxon>Dinophyceae</taxon>
        <taxon>Suessiales</taxon>
        <taxon>Symbiodiniaceae</taxon>
        <taxon>Durusdinium</taxon>
    </lineage>
</organism>
<sequence>MPKLLVPTDYVDHEVAKLRREVIEWKNQVKNELQELRCMQQGGDGNEATTAPVRVDVDELLEGADAADSAGAADSADADEDVQDTDMEEMICFDRKSAWSIPLVLSKHNFLESIFGAFLIIMNATMQVLFTVIIMSPDFLGEGLSVQDARTWRLRFAHDLDFVGLDQRNLASIVCDEDGALIFSTAQVAQLVDINNYLGLDKLSFELPNFQPGMLLAVLCILLWNICIFAELRSVWYVLRGVLLSAGASTSSLKGLSWQRISIMTLVCVGRAVVAGALLISGTIWLGNTTSITELMLNSVALEAVLHIDEFICRALVPTSLQQKIKRLPPMQVRRSRRWPSVENVLLACMLAAALLVPYMIVLAPLRATMLSVKREMCGGLVDFVITGTSGQMYTALSASAGAVTSAEVRNAELAVHEILSGEATKNGRPKYSIWEGGSFGLLVARRNQVYPDFKKEFYVCRENDRDNNLTAVLQGVGMRVGKPEAKTCEELAYFCGEEAPEWLFTMEALWLRNSCPRHCGCTQPLSSPLLKTPWFGCTRQCIQESYGFSMFGSSPLFGKPPNFTTGCKDQLPGSSWRHFWDNYLPMLDHYHGSDYFATRQAYLEFRDWAKVAGCPVIATQPQDLMGSLVCRGSSRYLPLAWFCPETCGCSASGNLERDHFCFAYDYCPMHVMPNETEQAWQLIRKYDLLRTLMNPELLFNDDAPNTAIPLAFLAAVATKAPLAPSRGALRRALRGRRRSCVVRFAEEWAEPAARTGFLAFPESFVFGVATSAYQIEGAAAEGRGPSIWDTFSTAGHAKDGATGEVACDHYHLFKEDIRLMSSLKVKAYRFSISWSRLLPNGDAAEPPSEEGLRFYSELLDALLQAGIEPWVTLYHWDLPEALHAKGGWLSKEMIVKAFGDYARICFHHFGDRVKYWITLNEPWCSAVLGYNTGDHAPGYTEETDTACYVAGHHLLLAHAEAAQIYREEFAQQGGEVGISLNADWRQADSEREEDLEAARRAMEFSLGWFAEPIYLGDYPKCMRESCGDRLPSFSASEKKKLFQSSDFFGLNSYSGNMAKAPPRPFEGTGYWEDIGVEWWHTDHQWARTDMDWPVVPWSLREILLYVQDRYKPMGGIIVTENGCACEPDISAELDERPGALLPRPWDGVRRATSSDFEDPERVRFFRAHLSAVHAAIERKAQVKGYFAWSFLDNFEWAEGYGKRFGIVRVDFQTQERTIKSSGHFLARVFEANGLEAPAKEEQYPGRTF</sequence>
<dbReference type="InterPro" id="IPR017853">
    <property type="entry name" value="GH"/>
</dbReference>
<gene>
    <name evidence="5" type="ORF">SCF082_LOCUS44790</name>
    <name evidence="6" type="ORF">SCF082_LOCUS44859</name>
</gene>
<dbReference type="SUPFAM" id="SSF51445">
    <property type="entry name" value="(Trans)glycosidases"/>
    <property type="match status" value="1"/>
</dbReference>
<dbReference type="Pfam" id="PF00232">
    <property type="entry name" value="Glyco_hydro_1"/>
    <property type="match status" value="1"/>
</dbReference>
<dbReference type="EMBL" id="CAXAMM010040796">
    <property type="protein sequence ID" value="CAK9095507.1"/>
    <property type="molecule type" value="Genomic_DNA"/>
</dbReference>
<dbReference type="PANTHER" id="PTHR10353">
    <property type="entry name" value="GLYCOSYL HYDROLASE"/>
    <property type="match status" value="1"/>
</dbReference>